<dbReference type="Proteomes" id="UP000886355">
    <property type="component" value="Unassembled WGS sequence"/>
</dbReference>
<accession>A0A7C1AXU0</accession>
<gene>
    <name evidence="2" type="ORF">ENG14_02395</name>
</gene>
<organism evidence="2">
    <name type="scientific">Thermodesulforhabdus norvegica</name>
    <dbReference type="NCBI Taxonomy" id="39841"/>
    <lineage>
        <taxon>Bacteria</taxon>
        <taxon>Pseudomonadati</taxon>
        <taxon>Thermodesulfobacteriota</taxon>
        <taxon>Syntrophobacteria</taxon>
        <taxon>Syntrophobacterales</taxon>
        <taxon>Thermodesulforhabdaceae</taxon>
        <taxon>Thermodesulforhabdus</taxon>
    </lineage>
</organism>
<protein>
    <submittedName>
        <fullName evidence="2">Uncharacterized protein</fullName>
    </submittedName>
</protein>
<dbReference type="EMBL" id="DQZW01000112">
    <property type="protein sequence ID" value="HDL89736.1"/>
    <property type="molecule type" value="Genomic_DNA"/>
</dbReference>
<sequence>MSSEYDIQDILGNMPCDTYDAVDKLIKTIGEYDEEISQKNGEIDRLANNFETVKARNGELIARTEGLEKDRSVQAKVVRETLDENERLRKLIRSKDVSIKELVDMAKKRDGSQREIDIVKAESDSWEQKFKKAEKYNQTLLESEKGLLEQVRSLIETVDELRFDKKELKGLEKEKKRADAWVKAVRDLAREIGIEDDDSDGSIKDWRDITHMVRQAIEKFGKVDLGEEKKTYQGVEVHDDLIASLQWQAAAVPYVYTRDNKEFSDALRTMKGM</sequence>
<name>A0A7C1AXU0_9BACT</name>
<comment type="caution">
    <text evidence="2">The sequence shown here is derived from an EMBL/GenBank/DDBJ whole genome shotgun (WGS) entry which is preliminary data.</text>
</comment>
<reference evidence="2" key="1">
    <citation type="journal article" date="2020" name="mSystems">
        <title>Genome- and Community-Level Interaction Insights into Carbon Utilization and Element Cycling Functions of Hydrothermarchaeota in Hydrothermal Sediment.</title>
        <authorList>
            <person name="Zhou Z."/>
            <person name="Liu Y."/>
            <person name="Xu W."/>
            <person name="Pan J."/>
            <person name="Luo Z.H."/>
            <person name="Li M."/>
        </authorList>
    </citation>
    <scope>NUCLEOTIDE SEQUENCE [LARGE SCALE GENOMIC DNA]</scope>
    <source>
        <strain evidence="2">HyVt-19</strain>
    </source>
</reference>
<keyword evidence="1" id="KW-0175">Coiled coil</keyword>
<dbReference type="AlphaFoldDB" id="A0A7C1AXU0"/>
<proteinExistence type="predicted"/>
<evidence type="ECO:0000313" key="2">
    <source>
        <dbReference type="EMBL" id="HDL89736.1"/>
    </source>
</evidence>
<feature type="coiled-coil region" evidence="1">
    <location>
        <begin position="154"/>
        <end position="191"/>
    </location>
</feature>
<evidence type="ECO:0000256" key="1">
    <source>
        <dbReference type="SAM" id="Coils"/>
    </source>
</evidence>